<dbReference type="Proteomes" id="UP000813462">
    <property type="component" value="Unassembled WGS sequence"/>
</dbReference>
<feature type="transmembrane region" description="Helical" evidence="1">
    <location>
        <begin position="21"/>
        <end position="47"/>
    </location>
</feature>
<feature type="transmembrane region" description="Helical" evidence="1">
    <location>
        <begin position="118"/>
        <end position="138"/>
    </location>
</feature>
<evidence type="ECO:0000313" key="2">
    <source>
        <dbReference type="EMBL" id="KAH7516965.1"/>
    </source>
</evidence>
<reference evidence="2" key="1">
    <citation type="journal article" date="2021" name="Front. Plant Sci.">
        <title>Chromosome-Scale Genome Assembly for Chinese Sour Jujube and Insights Into Its Genome Evolution and Domestication Signature.</title>
        <authorList>
            <person name="Shen L.-Y."/>
            <person name="Luo H."/>
            <person name="Wang X.-L."/>
            <person name="Wang X.-M."/>
            <person name="Qiu X.-J."/>
            <person name="Liu H."/>
            <person name="Zhou S.-S."/>
            <person name="Jia K.-H."/>
            <person name="Nie S."/>
            <person name="Bao Y.-T."/>
            <person name="Zhang R.-G."/>
            <person name="Yun Q.-Z."/>
            <person name="Chai Y.-H."/>
            <person name="Lu J.-Y."/>
            <person name="Li Y."/>
            <person name="Zhao S.-W."/>
            <person name="Mao J.-F."/>
            <person name="Jia S.-G."/>
            <person name="Mao Y.-M."/>
        </authorList>
    </citation>
    <scope>NUCLEOTIDE SEQUENCE</scope>
    <source>
        <strain evidence="2">AT0</strain>
        <tissue evidence="2">Leaf</tissue>
    </source>
</reference>
<name>A0A978UQ15_ZIZJJ</name>
<keyword evidence="1" id="KW-1133">Transmembrane helix</keyword>
<dbReference type="EMBL" id="JAEACU010000009">
    <property type="protein sequence ID" value="KAH7516965.1"/>
    <property type="molecule type" value="Genomic_DNA"/>
</dbReference>
<dbReference type="PANTHER" id="PTHR37172">
    <property type="entry name" value="TRANSMEMBRANE PROTEIN"/>
    <property type="match status" value="1"/>
</dbReference>
<keyword evidence="1" id="KW-0472">Membrane</keyword>
<feature type="transmembrane region" description="Helical" evidence="1">
    <location>
        <begin position="81"/>
        <end position="106"/>
    </location>
</feature>
<sequence length="294" mass="33243">MGWQIWQQKFQKLFNLAILREPFHILTITLLGLILPLSFLLLARISYARYLLTLDSYSSSTQDTTSTSSFVFSLSLYANPALLYFLVSIVSIATLIHGLTGKLTLITNTSTPTFRPKLYTAWIFLCTLQVCVGLGIQGSIPAESTADGGFGFDTERSLFSRVIFFLGLHETMFHWCRVVVKPVVDDTVFGVYRKESLVEKVAVAVSFGSLWYWRLRGEIDSLVIVGEAKRELPMGMGMADFVGWWLYYLTVTIGMVRIVKGILWFSMILICRRRIGENLDDHTTTDEEKGLNST</sequence>
<organism evidence="2 3">
    <name type="scientific">Ziziphus jujuba var. spinosa</name>
    <dbReference type="NCBI Taxonomy" id="714518"/>
    <lineage>
        <taxon>Eukaryota</taxon>
        <taxon>Viridiplantae</taxon>
        <taxon>Streptophyta</taxon>
        <taxon>Embryophyta</taxon>
        <taxon>Tracheophyta</taxon>
        <taxon>Spermatophyta</taxon>
        <taxon>Magnoliopsida</taxon>
        <taxon>eudicotyledons</taxon>
        <taxon>Gunneridae</taxon>
        <taxon>Pentapetalae</taxon>
        <taxon>rosids</taxon>
        <taxon>fabids</taxon>
        <taxon>Rosales</taxon>
        <taxon>Rhamnaceae</taxon>
        <taxon>Paliureae</taxon>
        <taxon>Ziziphus</taxon>
    </lineage>
</organism>
<comment type="caution">
    <text evidence="2">The sequence shown here is derived from an EMBL/GenBank/DDBJ whole genome shotgun (WGS) entry which is preliminary data.</text>
</comment>
<feature type="transmembrane region" description="Helical" evidence="1">
    <location>
        <begin position="244"/>
        <end position="265"/>
    </location>
</feature>
<dbReference type="OrthoDB" id="1913803at2759"/>
<evidence type="ECO:0008006" key="4">
    <source>
        <dbReference type="Google" id="ProtNLM"/>
    </source>
</evidence>
<protein>
    <recommendedName>
        <fullName evidence="4">Transmembrane protein</fullName>
    </recommendedName>
</protein>
<proteinExistence type="predicted"/>
<keyword evidence="1" id="KW-0812">Transmembrane</keyword>
<dbReference type="AlphaFoldDB" id="A0A978UQ15"/>
<gene>
    <name evidence="2" type="ORF">FEM48_Zijuj09G0012000</name>
</gene>
<accession>A0A978UQ15</accession>
<dbReference type="PANTHER" id="PTHR37172:SF3">
    <property type="entry name" value="TRANSMEMBRANE PROTEIN"/>
    <property type="match status" value="1"/>
</dbReference>
<evidence type="ECO:0000256" key="1">
    <source>
        <dbReference type="SAM" id="Phobius"/>
    </source>
</evidence>
<evidence type="ECO:0000313" key="3">
    <source>
        <dbReference type="Proteomes" id="UP000813462"/>
    </source>
</evidence>